<reference evidence="3 4" key="1">
    <citation type="submission" date="2018-06" db="EMBL/GenBank/DDBJ databases">
        <title>Genomic Encyclopedia of Archaeal and Bacterial Type Strains, Phase II (KMG-II): from individual species to whole genera.</title>
        <authorList>
            <person name="Goeker M."/>
        </authorList>
    </citation>
    <scope>NUCLEOTIDE SEQUENCE [LARGE SCALE GENOMIC DNA]</scope>
    <source>
        <strain evidence="3 4">DSM 24464</strain>
    </source>
</reference>
<evidence type="ECO:0000313" key="4">
    <source>
        <dbReference type="Proteomes" id="UP000248703"/>
    </source>
</evidence>
<evidence type="ECO:0000256" key="1">
    <source>
        <dbReference type="ARBA" id="ARBA00022729"/>
    </source>
</evidence>
<keyword evidence="4" id="KW-1185">Reference proteome</keyword>
<dbReference type="RefSeq" id="WP_111659266.1">
    <property type="nucleotide sequence ID" value="NZ_QLLO01000002.1"/>
</dbReference>
<organism evidence="3 4">
    <name type="scientific">Olleya aquimaris</name>
    <dbReference type="NCBI Taxonomy" id="639310"/>
    <lineage>
        <taxon>Bacteria</taxon>
        <taxon>Pseudomonadati</taxon>
        <taxon>Bacteroidota</taxon>
        <taxon>Flavobacteriia</taxon>
        <taxon>Flavobacteriales</taxon>
        <taxon>Flavobacteriaceae</taxon>
    </lineage>
</organism>
<dbReference type="PANTHER" id="PTHR15337:SF11">
    <property type="entry name" value="THIOREDOXIN DOMAIN-CONTAINING PROTEIN"/>
    <property type="match status" value="1"/>
</dbReference>
<evidence type="ECO:0000256" key="2">
    <source>
        <dbReference type="SAM" id="SignalP"/>
    </source>
</evidence>
<protein>
    <submittedName>
        <fullName evidence="3">Thioredoxin-like protein</fullName>
    </submittedName>
</protein>
<comment type="caution">
    <text evidence="3">The sequence shown here is derived from an EMBL/GenBank/DDBJ whole genome shotgun (WGS) entry which is preliminary data.</text>
</comment>
<dbReference type="SUPFAM" id="SSF52833">
    <property type="entry name" value="Thioredoxin-like"/>
    <property type="match status" value="1"/>
</dbReference>
<proteinExistence type="predicted"/>
<dbReference type="Pfam" id="PF13899">
    <property type="entry name" value="Thioredoxin_7"/>
    <property type="match status" value="1"/>
</dbReference>
<dbReference type="AlphaFoldDB" id="A0A327RMN4"/>
<dbReference type="Gene3D" id="3.40.30.10">
    <property type="entry name" value="Glutaredoxin"/>
    <property type="match status" value="1"/>
</dbReference>
<name>A0A327RMN4_9FLAO</name>
<feature type="signal peptide" evidence="2">
    <location>
        <begin position="1"/>
        <end position="18"/>
    </location>
</feature>
<dbReference type="EMBL" id="QLLO01000002">
    <property type="protein sequence ID" value="RAJ17162.1"/>
    <property type="molecule type" value="Genomic_DNA"/>
</dbReference>
<feature type="chain" id="PRO_5016352107" evidence="2">
    <location>
        <begin position="19"/>
        <end position="155"/>
    </location>
</feature>
<dbReference type="PANTHER" id="PTHR15337">
    <property type="entry name" value="ANTERIOR GRADIENT PROTEIN-RELATED"/>
    <property type="match status" value="1"/>
</dbReference>
<dbReference type="InterPro" id="IPR036249">
    <property type="entry name" value="Thioredoxin-like_sf"/>
</dbReference>
<dbReference type="OrthoDB" id="981626at2"/>
<dbReference type="Proteomes" id="UP000248703">
    <property type="component" value="Unassembled WGS sequence"/>
</dbReference>
<sequence length="155" mass="17923">MKKLLLLFALCVSFSIHAQDDEEFNSNLNWLTDLSEAKAESESSNKPILIYFTGSDWCAPCKMLKQDFFNTEKFEEKAEQFVLLMIDMPRRTDIITEEQKEKNKIVVSKYNASGGYPNLVALNDKLNIIGELSGYTFLRETDRHFAFIDSILENY</sequence>
<dbReference type="InterPro" id="IPR051099">
    <property type="entry name" value="AGR/TXD"/>
</dbReference>
<evidence type="ECO:0000313" key="3">
    <source>
        <dbReference type="EMBL" id="RAJ17162.1"/>
    </source>
</evidence>
<keyword evidence="1 2" id="KW-0732">Signal</keyword>
<accession>A0A327RMN4</accession>
<gene>
    <name evidence="3" type="ORF">LY08_00943</name>
</gene>